<protein>
    <submittedName>
        <fullName evidence="1">Uncharacterized protein</fullName>
    </submittedName>
</protein>
<organism evidence="1 2">
    <name type="scientific">Parahaliea aestuarii</name>
    <dbReference type="NCBI Taxonomy" id="1852021"/>
    <lineage>
        <taxon>Bacteria</taxon>
        <taxon>Pseudomonadati</taxon>
        <taxon>Pseudomonadota</taxon>
        <taxon>Gammaproteobacteria</taxon>
        <taxon>Cellvibrionales</taxon>
        <taxon>Halieaceae</taxon>
        <taxon>Parahaliea</taxon>
    </lineage>
</organism>
<dbReference type="AlphaFoldDB" id="A0A5C8ZXK0"/>
<comment type="caution">
    <text evidence="1">The sequence shown here is derived from an EMBL/GenBank/DDBJ whole genome shotgun (WGS) entry which is preliminary data.</text>
</comment>
<evidence type="ECO:0000313" key="1">
    <source>
        <dbReference type="EMBL" id="TXS93178.1"/>
    </source>
</evidence>
<dbReference type="OrthoDB" id="5731691at2"/>
<dbReference type="EMBL" id="VRYZ01000002">
    <property type="protein sequence ID" value="TXS93178.1"/>
    <property type="molecule type" value="Genomic_DNA"/>
</dbReference>
<proteinExistence type="predicted"/>
<name>A0A5C8ZXK0_9GAMM</name>
<dbReference type="RefSeq" id="WP_148063114.1">
    <property type="nucleotide sequence ID" value="NZ_VRYZ01000002.1"/>
</dbReference>
<keyword evidence="2" id="KW-1185">Reference proteome</keyword>
<reference evidence="1 2" key="1">
    <citation type="submission" date="2019-08" db="EMBL/GenBank/DDBJ databases">
        <title>Parahaliea maris sp. nov., isolated from the surface seawater.</title>
        <authorList>
            <person name="Liu Y."/>
        </authorList>
    </citation>
    <scope>NUCLEOTIDE SEQUENCE [LARGE SCALE GENOMIC DNA]</scope>
    <source>
        <strain evidence="1 2">S2-26</strain>
    </source>
</reference>
<gene>
    <name evidence="1" type="ORF">FVW59_04820</name>
</gene>
<accession>A0A5C8ZXK0</accession>
<evidence type="ECO:0000313" key="2">
    <source>
        <dbReference type="Proteomes" id="UP000321933"/>
    </source>
</evidence>
<dbReference type="Proteomes" id="UP000321933">
    <property type="component" value="Unassembled WGS sequence"/>
</dbReference>
<sequence length="156" mass="16914">MSSPRGLANHHLYLARLVLTAWQRDAAAAEVPAGTLVAAFGPACHQHLLRAYGWFLLAISSPAEVPTAPPTRVSELPPPPQGRAVPAELREFQLLESEGWLADLVNWSAAEPVAARRSFGNLATASQQPAGPQRFSEWVQGLDECFARMGDSLDEY</sequence>